<keyword evidence="3" id="KW-1185">Reference proteome</keyword>
<evidence type="ECO:0000256" key="1">
    <source>
        <dbReference type="SAM" id="MobiDB-lite"/>
    </source>
</evidence>
<gene>
    <name evidence="2" type="ORF">C1645_805195</name>
</gene>
<comment type="caution">
    <text evidence="2">The sequence shown here is derived from an EMBL/GenBank/DDBJ whole genome shotgun (WGS) entry which is preliminary data.</text>
</comment>
<name>A0A397T0U8_9GLOM</name>
<accession>A0A397T0U8</accession>
<dbReference type="AlphaFoldDB" id="A0A397T0U8"/>
<dbReference type="EMBL" id="QKYT01000152">
    <property type="protein sequence ID" value="RIA91462.1"/>
    <property type="molecule type" value="Genomic_DNA"/>
</dbReference>
<protein>
    <submittedName>
        <fullName evidence="2">Uncharacterized protein</fullName>
    </submittedName>
</protein>
<reference evidence="2 3" key="1">
    <citation type="submission" date="2018-06" db="EMBL/GenBank/DDBJ databases">
        <title>Comparative genomics reveals the genomic features of Rhizophagus irregularis, R. cerebriforme, R. diaphanum and Gigaspora rosea, and their symbiotic lifestyle signature.</title>
        <authorList>
            <person name="Morin E."/>
            <person name="San Clemente H."/>
            <person name="Chen E.C.H."/>
            <person name="De La Providencia I."/>
            <person name="Hainaut M."/>
            <person name="Kuo A."/>
            <person name="Kohler A."/>
            <person name="Murat C."/>
            <person name="Tang N."/>
            <person name="Roy S."/>
            <person name="Loubradou J."/>
            <person name="Henrissat B."/>
            <person name="Grigoriev I.V."/>
            <person name="Corradi N."/>
            <person name="Roux C."/>
            <person name="Martin F.M."/>
        </authorList>
    </citation>
    <scope>NUCLEOTIDE SEQUENCE [LARGE SCALE GENOMIC DNA]</scope>
    <source>
        <strain evidence="2 3">DAOM 227022</strain>
    </source>
</reference>
<sequence>MARPIDLKSKKIIEEYMVKSKTGKYHDKFKELKKLLNDKYTVKEIRDCWNYELNPELCKDPLSTGEIISIKECVKRYSKNWTKCQQVLKKDFGRLHSINKIKTAWQSEQSQPVAGQSIVRSLPLPVNEARSSQSDSMNSEVGGSKRIDIPLLTNDDNSTATPPSTVDPDNELKKKVNELRKEINELTRKMNIGIPSPLNGDNNAGGPPSINNGLKKSFYSYVGKNHEHIFRPVIQKKCIQYSESYKLLTLHDVVRIAFPENPLNEEMNLKYDSSDYLFATRVNNLADYIYQPCYYELDLDVRGSSKIKNYVLYIEIGEIKSNNKPDPVEKAYLQLYLRLAVLGEAVKSVSPKVKCDLNGILFVPDSKTVGAEDSSLRDCIKRYKKWEYYISTEDCGEDLIRGNRFYWNHKF</sequence>
<evidence type="ECO:0000313" key="3">
    <source>
        <dbReference type="Proteomes" id="UP000265703"/>
    </source>
</evidence>
<feature type="compositionally biased region" description="Polar residues" evidence="1">
    <location>
        <begin position="129"/>
        <end position="141"/>
    </location>
</feature>
<feature type="compositionally biased region" description="Polar residues" evidence="1">
    <location>
        <begin position="154"/>
        <end position="164"/>
    </location>
</feature>
<feature type="region of interest" description="Disordered" evidence="1">
    <location>
        <begin position="125"/>
        <end position="170"/>
    </location>
</feature>
<proteinExistence type="predicted"/>
<evidence type="ECO:0000313" key="2">
    <source>
        <dbReference type="EMBL" id="RIA91462.1"/>
    </source>
</evidence>
<dbReference type="Proteomes" id="UP000265703">
    <property type="component" value="Unassembled WGS sequence"/>
</dbReference>
<organism evidence="2 3">
    <name type="scientific">Glomus cerebriforme</name>
    <dbReference type="NCBI Taxonomy" id="658196"/>
    <lineage>
        <taxon>Eukaryota</taxon>
        <taxon>Fungi</taxon>
        <taxon>Fungi incertae sedis</taxon>
        <taxon>Mucoromycota</taxon>
        <taxon>Glomeromycotina</taxon>
        <taxon>Glomeromycetes</taxon>
        <taxon>Glomerales</taxon>
        <taxon>Glomeraceae</taxon>
        <taxon>Glomus</taxon>
    </lineage>
</organism>